<keyword evidence="6" id="KW-0680">Restriction system</keyword>
<dbReference type="CDD" id="cd02440">
    <property type="entry name" value="AdoMet_MTases"/>
    <property type="match status" value="1"/>
</dbReference>
<dbReference type="InterPro" id="IPR029063">
    <property type="entry name" value="SAM-dependent_MTases_sf"/>
</dbReference>
<evidence type="ECO:0000313" key="10">
    <source>
        <dbReference type="Proteomes" id="UP000242886"/>
    </source>
</evidence>
<reference evidence="9" key="1">
    <citation type="submission" date="2017-03" db="EMBL/GenBank/DDBJ databases">
        <authorList>
            <consortium name="AG Boll"/>
        </authorList>
    </citation>
    <scope>NUCLEOTIDE SEQUENCE [LARGE SCALE GENOMIC DNA]</scope>
    <source>
        <strain evidence="9">Chol</strain>
    </source>
</reference>
<accession>A0A7Z7MVI1</accession>
<dbReference type="REBASE" id="228843">
    <property type="entry name" value="M.SdeCho1ORF20313P"/>
</dbReference>
<dbReference type="GO" id="GO:0032259">
    <property type="term" value="P:methylation"/>
    <property type="evidence" value="ECO:0007669"/>
    <property type="project" value="UniProtKB-KW"/>
</dbReference>
<dbReference type="PROSITE" id="PS00092">
    <property type="entry name" value="N6_MTASE"/>
    <property type="match status" value="1"/>
</dbReference>
<comment type="catalytic activity">
    <reaction evidence="7">
        <text>a 2'-deoxyadenosine in DNA + S-adenosyl-L-methionine = an N(6)-methyl-2'-deoxyadenosine in DNA + S-adenosyl-L-homocysteine + H(+)</text>
        <dbReference type="Rhea" id="RHEA:15197"/>
        <dbReference type="Rhea" id="RHEA-COMP:12418"/>
        <dbReference type="Rhea" id="RHEA-COMP:12419"/>
        <dbReference type="ChEBI" id="CHEBI:15378"/>
        <dbReference type="ChEBI" id="CHEBI:57856"/>
        <dbReference type="ChEBI" id="CHEBI:59789"/>
        <dbReference type="ChEBI" id="CHEBI:90615"/>
        <dbReference type="ChEBI" id="CHEBI:90616"/>
        <dbReference type="EC" id="2.1.1.72"/>
    </reaction>
</comment>
<evidence type="ECO:0000256" key="5">
    <source>
        <dbReference type="ARBA" id="ARBA00022691"/>
    </source>
</evidence>
<dbReference type="RefSeq" id="WP_154716829.1">
    <property type="nucleotide sequence ID" value="NZ_LT837803.1"/>
</dbReference>
<keyword evidence="10" id="KW-1185">Reference proteome</keyword>
<dbReference type="Proteomes" id="UP000242886">
    <property type="component" value="Chromosome SDENCHOL"/>
</dbReference>
<dbReference type="InterPro" id="IPR051537">
    <property type="entry name" value="DNA_Adenine_Mtase"/>
</dbReference>
<protein>
    <recommendedName>
        <fullName evidence="2">site-specific DNA-methyltransferase (adenine-specific)</fullName>
        <ecNumber evidence="2">2.1.1.72</ecNumber>
    </recommendedName>
</protein>
<evidence type="ECO:0000256" key="6">
    <source>
        <dbReference type="ARBA" id="ARBA00022747"/>
    </source>
</evidence>
<name>A0A7Z7MVI1_9PROT</name>
<keyword evidence="5" id="KW-0949">S-adenosyl-L-methionine</keyword>
<dbReference type="Gene3D" id="1.20.1260.30">
    <property type="match status" value="1"/>
</dbReference>
<evidence type="ECO:0000259" key="8">
    <source>
        <dbReference type="Pfam" id="PF02384"/>
    </source>
</evidence>
<feature type="domain" description="DNA methylase adenine-specific" evidence="8">
    <location>
        <begin position="175"/>
        <end position="530"/>
    </location>
</feature>
<evidence type="ECO:0000256" key="3">
    <source>
        <dbReference type="ARBA" id="ARBA00022603"/>
    </source>
</evidence>
<evidence type="ECO:0000256" key="2">
    <source>
        <dbReference type="ARBA" id="ARBA00011900"/>
    </source>
</evidence>
<evidence type="ECO:0000256" key="4">
    <source>
        <dbReference type="ARBA" id="ARBA00022679"/>
    </source>
</evidence>
<sequence length="571" mass="63440">MPLTPEMRRSIDQIRDYLYGGGYPDPVANAEQLAFLFFFYLIEGIDAENRMRAKVLKQPYESLFAGEWKIKNPLNANFIPENHRYRPAAEGLLAGGESFSTIPREYFRWSVWARAMNGEALVRFVRDEVFAFFAELGESAAHNFMSGARLSIDEPTVLTQVISLVDGLRLDQADADTKGDLFEHILRQIKQAGELGQFRTPRHIIRTIVEIVDPKIGETIYDPAAGTAGFLVAAYNHIRLANSSPSAIVEAEIDGKKQKRGLGDQLSVAHISALQTATFFGNDVDPKMVRLATMNLTLRGLPNVRVLLRNVLTTTLDNERKAELGLPQEGYQVVLANPPFSGRVDKDRIVEEVKVGTSTATELLFLKYMLDSLRPGGRCGVVVPEGVLFGSTTAHKELRRQLIENNRVEAVLSLPGGVFQPYSGVKTSVLFFKKGGATENVLFLHIDNDGYKLDANHDTPIETDDLPAAVAAFHRRAELLPAWQAHFSPRPLAGEGTGVREEWPQQWWFADATTIRANDFNLSASRYRPMSQTAVEHRDPRVILDELAAIEAEIVEEVEALKAALGNSDAN</sequence>
<keyword evidence="3 9" id="KW-0489">Methyltransferase</keyword>
<keyword evidence="4" id="KW-0808">Transferase</keyword>
<organism evidence="9 10">
    <name type="scientific">Sterolibacterium denitrificans</name>
    <dbReference type="NCBI Taxonomy" id="157592"/>
    <lineage>
        <taxon>Bacteria</taxon>
        <taxon>Pseudomonadati</taxon>
        <taxon>Pseudomonadota</taxon>
        <taxon>Betaproteobacteria</taxon>
        <taxon>Nitrosomonadales</taxon>
        <taxon>Sterolibacteriaceae</taxon>
        <taxon>Sterolibacterium</taxon>
    </lineage>
</organism>
<evidence type="ECO:0000256" key="7">
    <source>
        <dbReference type="ARBA" id="ARBA00047942"/>
    </source>
</evidence>
<dbReference type="InterPro" id="IPR003356">
    <property type="entry name" value="DNA_methylase_A-5"/>
</dbReference>
<gene>
    <name evidence="9" type="ORF">SDENCHOL_20313</name>
</gene>
<dbReference type="PRINTS" id="PR00507">
    <property type="entry name" value="N12N6MTFRASE"/>
</dbReference>
<dbReference type="GO" id="GO:0009307">
    <property type="term" value="P:DNA restriction-modification system"/>
    <property type="evidence" value="ECO:0007669"/>
    <property type="project" value="UniProtKB-KW"/>
</dbReference>
<dbReference type="EC" id="2.1.1.72" evidence="2"/>
<dbReference type="AlphaFoldDB" id="A0A7Z7MVI1"/>
<dbReference type="PANTHER" id="PTHR42933">
    <property type="entry name" value="SLR6095 PROTEIN"/>
    <property type="match status" value="1"/>
</dbReference>
<dbReference type="SUPFAM" id="SSF53335">
    <property type="entry name" value="S-adenosyl-L-methionine-dependent methyltransferases"/>
    <property type="match status" value="1"/>
</dbReference>
<dbReference type="Gene3D" id="3.40.50.150">
    <property type="entry name" value="Vaccinia Virus protein VP39"/>
    <property type="match status" value="1"/>
</dbReference>
<dbReference type="InterPro" id="IPR038333">
    <property type="entry name" value="T1MK-like_N_sf"/>
</dbReference>
<dbReference type="InterPro" id="IPR002052">
    <property type="entry name" value="DNA_methylase_N6_adenine_CS"/>
</dbReference>
<evidence type="ECO:0000313" key="9">
    <source>
        <dbReference type="EMBL" id="SMB27168.1"/>
    </source>
</evidence>
<comment type="similarity">
    <text evidence="1">Belongs to the N(4)/N(6)-methyltransferase family.</text>
</comment>
<dbReference type="EMBL" id="LT837803">
    <property type="protein sequence ID" value="SMB27168.1"/>
    <property type="molecule type" value="Genomic_DNA"/>
</dbReference>
<dbReference type="GO" id="GO:0003677">
    <property type="term" value="F:DNA binding"/>
    <property type="evidence" value="ECO:0007669"/>
    <property type="project" value="InterPro"/>
</dbReference>
<dbReference type="PANTHER" id="PTHR42933:SF3">
    <property type="entry name" value="TYPE I RESTRICTION ENZYME MJAVIII METHYLASE SUBUNIT"/>
    <property type="match status" value="1"/>
</dbReference>
<proteinExistence type="inferred from homology"/>
<dbReference type="Pfam" id="PF02384">
    <property type="entry name" value="N6_Mtase"/>
    <property type="match status" value="1"/>
</dbReference>
<evidence type="ECO:0000256" key="1">
    <source>
        <dbReference type="ARBA" id="ARBA00006594"/>
    </source>
</evidence>
<dbReference type="GO" id="GO:0009007">
    <property type="term" value="F:site-specific DNA-methyltransferase (adenine-specific) activity"/>
    <property type="evidence" value="ECO:0007669"/>
    <property type="project" value="UniProtKB-EC"/>
</dbReference>
<dbReference type="GO" id="GO:0008170">
    <property type="term" value="F:N-methyltransferase activity"/>
    <property type="evidence" value="ECO:0007669"/>
    <property type="project" value="InterPro"/>
</dbReference>